<proteinExistence type="predicted"/>
<name>A0ACB9S6F4_9MYRT</name>
<keyword evidence="2" id="KW-1185">Reference proteome</keyword>
<accession>A0ACB9S6F4</accession>
<organism evidence="1 2">
    <name type="scientific">Melastoma candidum</name>
    <dbReference type="NCBI Taxonomy" id="119954"/>
    <lineage>
        <taxon>Eukaryota</taxon>
        <taxon>Viridiplantae</taxon>
        <taxon>Streptophyta</taxon>
        <taxon>Embryophyta</taxon>
        <taxon>Tracheophyta</taxon>
        <taxon>Spermatophyta</taxon>
        <taxon>Magnoliopsida</taxon>
        <taxon>eudicotyledons</taxon>
        <taxon>Gunneridae</taxon>
        <taxon>Pentapetalae</taxon>
        <taxon>rosids</taxon>
        <taxon>malvids</taxon>
        <taxon>Myrtales</taxon>
        <taxon>Melastomataceae</taxon>
        <taxon>Melastomatoideae</taxon>
        <taxon>Melastomateae</taxon>
        <taxon>Melastoma</taxon>
    </lineage>
</organism>
<protein>
    <submittedName>
        <fullName evidence="1">Uncharacterized protein</fullName>
    </submittedName>
</protein>
<dbReference type="Proteomes" id="UP001057402">
    <property type="component" value="Chromosome 2"/>
</dbReference>
<comment type="caution">
    <text evidence="1">The sequence shown here is derived from an EMBL/GenBank/DDBJ whole genome shotgun (WGS) entry which is preliminary data.</text>
</comment>
<gene>
    <name evidence="1" type="ORF">MLD38_004637</name>
</gene>
<reference evidence="2" key="1">
    <citation type="journal article" date="2023" name="Front. Plant Sci.">
        <title>Chromosomal-level genome assembly of Melastoma candidum provides insights into trichome evolution.</title>
        <authorList>
            <person name="Zhong Y."/>
            <person name="Wu W."/>
            <person name="Sun C."/>
            <person name="Zou P."/>
            <person name="Liu Y."/>
            <person name="Dai S."/>
            <person name="Zhou R."/>
        </authorList>
    </citation>
    <scope>NUCLEOTIDE SEQUENCE [LARGE SCALE GENOMIC DNA]</scope>
</reference>
<evidence type="ECO:0000313" key="1">
    <source>
        <dbReference type="EMBL" id="KAI4386729.1"/>
    </source>
</evidence>
<sequence>MLVNRSLAIAPAVFLFFTPLCRQFRSHARNPFPSKVSHYLHWAKIIDLIRVATRSNDQTSLESLLGNCLLDPFHCHSRLPILSVGGRGHFHLRDAQEKPKLCALATVLAKFFRRDELRSLINEVNERSYNKARVSYMGILWWSAESSDIDVTIEVWDKSKELGNA</sequence>
<evidence type="ECO:0000313" key="2">
    <source>
        <dbReference type="Proteomes" id="UP001057402"/>
    </source>
</evidence>
<dbReference type="EMBL" id="CM042881">
    <property type="protein sequence ID" value="KAI4386729.1"/>
    <property type="molecule type" value="Genomic_DNA"/>
</dbReference>